<proteinExistence type="predicted"/>
<accession>A0A0B6ZZW7</accession>
<protein>
    <submittedName>
        <fullName evidence="1">Uncharacterized protein</fullName>
    </submittedName>
</protein>
<reference evidence="1" key="1">
    <citation type="submission" date="2014-12" db="EMBL/GenBank/DDBJ databases">
        <title>Insight into the proteome of Arion vulgaris.</title>
        <authorList>
            <person name="Aradska J."/>
            <person name="Bulat T."/>
            <person name="Smidak R."/>
            <person name="Sarate P."/>
            <person name="Gangsoo J."/>
            <person name="Sialana F."/>
            <person name="Bilban M."/>
            <person name="Lubec G."/>
        </authorList>
    </citation>
    <scope>NUCLEOTIDE SEQUENCE</scope>
    <source>
        <tissue evidence="1">Skin</tissue>
    </source>
</reference>
<sequence>MGKLSARLQTRYTFSNFRPETGTSQGSNDLLETRTVTTRRNLSSIILEYYCVFSSNR</sequence>
<gene>
    <name evidence="1" type="primary">ORF86491</name>
</gene>
<organism evidence="1">
    <name type="scientific">Arion vulgaris</name>
    <dbReference type="NCBI Taxonomy" id="1028688"/>
    <lineage>
        <taxon>Eukaryota</taxon>
        <taxon>Metazoa</taxon>
        <taxon>Spiralia</taxon>
        <taxon>Lophotrochozoa</taxon>
        <taxon>Mollusca</taxon>
        <taxon>Gastropoda</taxon>
        <taxon>Heterobranchia</taxon>
        <taxon>Euthyneura</taxon>
        <taxon>Panpulmonata</taxon>
        <taxon>Eupulmonata</taxon>
        <taxon>Stylommatophora</taxon>
        <taxon>Helicina</taxon>
        <taxon>Arionoidea</taxon>
        <taxon>Arionidae</taxon>
        <taxon>Arion</taxon>
    </lineage>
</organism>
<name>A0A0B6ZZW7_9EUPU</name>
<dbReference type="AlphaFoldDB" id="A0A0B6ZZW7"/>
<dbReference type="EMBL" id="HACG01026506">
    <property type="protein sequence ID" value="CEK73371.1"/>
    <property type="molecule type" value="Transcribed_RNA"/>
</dbReference>
<evidence type="ECO:0000313" key="1">
    <source>
        <dbReference type="EMBL" id="CEK73371.1"/>
    </source>
</evidence>